<keyword evidence="2" id="KW-1185">Reference proteome</keyword>
<dbReference type="PaxDb" id="35128-Thaps9987"/>
<dbReference type="EMBL" id="CM000649">
    <property type="protein sequence ID" value="EED88839.1"/>
    <property type="molecule type" value="Genomic_DNA"/>
</dbReference>
<reference evidence="1 2" key="1">
    <citation type="journal article" date="2004" name="Science">
        <title>The genome of the diatom Thalassiosira pseudonana: ecology, evolution, and metabolism.</title>
        <authorList>
            <person name="Armbrust E.V."/>
            <person name="Berges J.A."/>
            <person name="Bowler C."/>
            <person name="Green B.R."/>
            <person name="Martinez D."/>
            <person name="Putnam N.H."/>
            <person name="Zhou S."/>
            <person name="Allen A.E."/>
            <person name="Apt K.E."/>
            <person name="Bechner M."/>
            <person name="Brzezinski M.A."/>
            <person name="Chaal B.K."/>
            <person name="Chiovitti A."/>
            <person name="Davis A.K."/>
            <person name="Demarest M.S."/>
            <person name="Detter J.C."/>
            <person name="Glavina T."/>
            <person name="Goodstein D."/>
            <person name="Hadi M.Z."/>
            <person name="Hellsten U."/>
            <person name="Hildebrand M."/>
            <person name="Jenkins B.D."/>
            <person name="Jurka J."/>
            <person name="Kapitonov V.V."/>
            <person name="Kroger N."/>
            <person name="Lau W.W."/>
            <person name="Lane T.W."/>
            <person name="Larimer F.W."/>
            <person name="Lippmeier J.C."/>
            <person name="Lucas S."/>
            <person name="Medina M."/>
            <person name="Montsant A."/>
            <person name="Obornik M."/>
            <person name="Parker M.S."/>
            <person name="Palenik B."/>
            <person name="Pazour G.J."/>
            <person name="Richardson P.M."/>
            <person name="Rynearson T.A."/>
            <person name="Saito M.A."/>
            <person name="Schwartz D.C."/>
            <person name="Thamatrakoln K."/>
            <person name="Valentin K."/>
            <person name="Vardi A."/>
            <person name="Wilkerson F.P."/>
            <person name="Rokhsar D.S."/>
        </authorList>
    </citation>
    <scope>NUCLEOTIDE SEQUENCE [LARGE SCALE GENOMIC DNA]</scope>
    <source>
        <strain evidence="1 2">CCMP1335</strain>
    </source>
</reference>
<dbReference type="KEGG" id="tps:THAPSDRAFT_9987"/>
<evidence type="ECO:0000313" key="2">
    <source>
        <dbReference type="Proteomes" id="UP000001449"/>
    </source>
</evidence>
<protein>
    <recommendedName>
        <fullName evidence="3">Sulfotransferase domain-containing protein</fullName>
    </recommendedName>
</protein>
<dbReference type="OMA" id="NNIMSIQ"/>
<dbReference type="HOGENOM" id="CLU_775001_0_0_1"/>
<dbReference type="InParanoid" id="B8CCU9"/>
<accession>B8CCU9</accession>
<dbReference type="Proteomes" id="UP000001449">
    <property type="component" value="Chromosome 14"/>
</dbReference>
<evidence type="ECO:0000313" key="1">
    <source>
        <dbReference type="EMBL" id="EED88839.1"/>
    </source>
</evidence>
<dbReference type="GeneID" id="7451592"/>
<reference evidence="1 2" key="2">
    <citation type="journal article" date="2008" name="Nature">
        <title>The Phaeodactylum genome reveals the evolutionary history of diatom genomes.</title>
        <authorList>
            <person name="Bowler C."/>
            <person name="Allen A.E."/>
            <person name="Badger J.H."/>
            <person name="Grimwood J."/>
            <person name="Jabbari K."/>
            <person name="Kuo A."/>
            <person name="Maheswari U."/>
            <person name="Martens C."/>
            <person name="Maumus F."/>
            <person name="Otillar R.P."/>
            <person name="Rayko E."/>
            <person name="Salamov A."/>
            <person name="Vandepoele K."/>
            <person name="Beszteri B."/>
            <person name="Gruber A."/>
            <person name="Heijde M."/>
            <person name="Katinka M."/>
            <person name="Mock T."/>
            <person name="Valentin K."/>
            <person name="Verret F."/>
            <person name="Berges J.A."/>
            <person name="Brownlee C."/>
            <person name="Cadoret J.P."/>
            <person name="Chiovitti A."/>
            <person name="Choi C.J."/>
            <person name="Coesel S."/>
            <person name="De Martino A."/>
            <person name="Detter J.C."/>
            <person name="Durkin C."/>
            <person name="Falciatore A."/>
            <person name="Fournet J."/>
            <person name="Haruta M."/>
            <person name="Huysman M.J."/>
            <person name="Jenkins B.D."/>
            <person name="Jiroutova K."/>
            <person name="Jorgensen R.E."/>
            <person name="Joubert Y."/>
            <person name="Kaplan A."/>
            <person name="Kroger N."/>
            <person name="Kroth P.G."/>
            <person name="La Roche J."/>
            <person name="Lindquist E."/>
            <person name="Lommer M."/>
            <person name="Martin-Jezequel V."/>
            <person name="Lopez P.J."/>
            <person name="Lucas S."/>
            <person name="Mangogna M."/>
            <person name="McGinnis K."/>
            <person name="Medlin L.K."/>
            <person name="Montsant A."/>
            <person name="Oudot-Le Secq M.P."/>
            <person name="Napoli C."/>
            <person name="Obornik M."/>
            <person name="Parker M.S."/>
            <person name="Petit J.L."/>
            <person name="Porcel B.M."/>
            <person name="Poulsen N."/>
            <person name="Robison M."/>
            <person name="Rychlewski L."/>
            <person name="Rynearson T.A."/>
            <person name="Schmutz J."/>
            <person name="Shapiro H."/>
            <person name="Siaut M."/>
            <person name="Stanley M."/>
            <person name="Sussman M.R."/>
            <person name="Taylor A.R."/>
            <person name="Vardi A."/>
            <person name="von Dassow P."/>
            <person name="Vyverman W."/>
            <person name="Willis A."/>
            <person name="Wyrwicz L.S."/>
            <person name="Rokhsar D.S."/>
            <person name="Weissenbach J."/>
            <person name="Armbrust E.V."/>
            <person name="Green B.R."/>
            <person name="Van de Peer Y."/>
            <person name="Grigoriev I.V."/>
        </authorList>
    </citation>
    <scope>NUCLEOTIDE SEQUENCE [LARGE SCALE GENOMIC DNA]</scope>
    <source>
        <strain evidence="1 2">CCMP1335</strain>
    </source>
</reference>
<proteinExistence type="predicted"/>
<organism evidence="1 2">
    <name type="scientific">Thalassiosira pseudonana</name>
    <name type="common">Marine diatom</name>
    <name type="synonym">Cyclotella nana</name>
    <dbReference type="NCBI Taxonomy" id="35128"/>
    <lineage>
        <taxon>Eukaryota</taxon>
        <taxon>Sar</taxon>
        <taxon>Stramenopiles</taxon>
        <taxon>Ochrophyta</taxon>
        <taxon>Bacillariophyta</taxon>
        <taxon>Coscinodiscophyceae</taxon>
        <taxon>Thalassiosirophycidae</taxon>
        <taxon>Thalassiosirales</taxon>
        <taxon>Thalassiosiraceae</taxon>
        <taxon>Thalassiosira</taxon>
    </lineage>
</organism>
<evidence type="ECO:0008006" key="3">
    <source>
        <dbReference type="Google" id="ProtNLM"/>
    </source>
</evidence>
<sequence length="358" mass="40488">MALCCLTTSTTSSIHDVGSLFHDDDGLNSADRRHELSNSLVYQLKQQQLSNNSNIHLRKTNAPKSRWSINESSKCTDFALKPGTITVLASVELYCDVDVLADSLMHNPAEGEGRRKVGVKIIHLVRNPFSLMVSNYHYHAQFPTPETWVHTKNPCLPERPVGLNNDITTLLTPNLQSNNIMSIQDFDNISSNCKSLYQTQPGLESATFYHHLTSLKPRVGIRLSTADMIFEVARMANVMIQLRRLESLIQQQANVHHSTRLPIRVATFSMDDFIAEPGASMFYVLDFAFGSAVSQREKEEGARSYEEHYIKMRTSSEHVTSGKRLDTEELMLNLREDEVFGHPLSRVENLLNEILVEQ</sequence>
<dbReference type="RefSeq" id="XP_002293830.1">
    <property type="nucleotide sequence ID" value="XM_002293794.1"/>
</dbReference>
<name>B8CCU9_THAPS</name>
<gene>
    <name evidence="1" type="ORF">THAPSDRAFT_9987</name>
</gene>
<dbReference type="AlphaFoldDB" id="B8CCU9"/>